<evidence type="ECO:0000259" key="1">
    <source>
        <dbReference type="Pfam" id="PF00266"/>
    </source>
</evidence>
<dbReference type="Proteomes" id="UP000799766">
    <property type="component" value="Unassembled WGS sequence"/>
</dbReference>
<dbReference type="Pfam" id="PF00266">
    <property type="entry name" value="Aminotran_5"/>
    <property type="match status" value="1"/>
</dbReference>
<sequence>MTSKFEYSRSEHDTPLEYDQYISQMREKEFPMLNGKTYLDHAGTTLYSKSLIDNFSADLIANLYGNPHSNSTPSVVSGRRVDNVRARTLRFFNADPDHFDLVFVANATAAIKVVTDAFRDHQNRTSEKFWYGYHRDAHTSLVGVREISKNLHRCFKSDSEVESWIENSCPTGDGRVGLFAYPGQSNMTGRRLPLSWCQRIHSDSKRKRVYTLLDAAALATTAQLDFSDPAASPDFTALSFYKIFGFPDLGALIVRKSSGSILRQRRYFGGGTVDMVIALDDTWHAKRESLHEALEDGTLPFHSIIALDIAMATHQQLFGSMGRISSHTAFLIRTLHAAAVEMRHPNGAPLLAVYNDTAAVYGNAATQGATLAFNVLRTNGSVIGYGEVERAADTQGVFVRSGGLCNPGGVATHLAFSAKEMRAAYAAGHRCSQPHEIMMGRPTGVVRASLGAMSTLQDVTRLIEFLREEFTGITSSAECASEGSVTEVEQKVIGLTVKVEEAVKSQVLSKAKRWTRKMGRLVGPRNTTVVV</sequence>
<proteinExistence type="predicted"/>
<evidence type="ECO:0000313" key="2">
    <source>
        <dbReference type="EMBL" id="KAF2453771.1"/>
    </source>
</evidence>
<dbReference type="AlphaFoldDB" id="A0A6A6NPW7"/>
<organism evidence="2 3">
    <name type="scientific">Lineolata rhizophorae</name>
    <dbReference type="NCBI Taxonomy" id="578093"/>
    <lineage>
        <taxon>Eukaryota</taxon>
        <taxon>Fungi</taxon>
        <taxon>Dikarya</taxon>
        <taxon>Ascomycota</taxon>
        <taxon>Pezizomycotina</taxon>
        <taxon>Dothideomycetes</taxon>
        <taxon>Dothideomycetes incertae sedis</taxon>
        <taxon>Lineolatales</taxon>
        <taxon>Lineolataceae</taxon>
        <taxon>Lineolata</taxon>
    </lineage>
</organism>
<dbReference type="OrthoDB" id="10264306at2759"/>
<name>A0A6A6NPW7_9PEZI</name>
<dbReference type="GO" id="GO:0043545">
    <property type="term" value="P:molybdopterin cofactor metabolic process"/>
    <property type="evidence" value="ECO:0007669"/>
    <property type="project" value="TreeGrafter"/>
</dbReference>
<gene>
    <name evidence="2" type="ORF">BDY21DRAFT_292479</name>
</gene>
<feature type="domain" description="Aminotransferase class V" evidence="1">
    <location>
        <begin position="37"/>
        <end position="335"/>
    </location>
</feature>
<accession>A0A6A6NPW7</accession>
<dbReference type="InterPro" id="IPR015424">
    <property type="entry name" value="PyrdxlP-dep_Trfase"/>
</dbReference>
<dbReference type="Gene3D" id="3.40.640.10">
    <property type="entry name" value="Type I PLP-dependent aspartate aminotransferase-like (Major domain)"/>
    <property type="match status" value="1"/>
</dbReference>
<keyword evidence="3" id="KW-1185">Reference proteome</keyword>
<protein>
    <submittedName>
        <fullName evidence="2">Pyridoxal phosphate-dependent transferase</fullName>
    </submittedName>
</protein>
<dbReference type="GO" id="GO:0008265">
    <property type="term" value="F:molybdenum cofactor sulfurtransferase activity"/>
    <property type="evidence" value="ECO:0007669"/>
    <property type="project" value="TreeGrafter"/>
</dbReference>
<dbReference type="SUPFAM" id="SSF53383">
    <property type="entry name" value="PLP-dependent transferases"/>
    <property type="match status" value="1"/>
</dbReference>
<dbReference type="InterPro" id="IPR000192">
    <property type="entry name" value="Aminotrans_V_dom"/>
</dbReference>
<evidence type="ECO:0000313" key="3">
    <source>
        <dbReference type="Proteomes" id="UP000799766"/>
    </source>
</evidence>
<dbReference type="PANTHER" id="PTHR14237">
    <property type="entry name" value="MOLYBDOPTERIN COFACTOR SULFURASE MOSC"/>
    <property type="match status" value="1"/>
</dbReference>
<keyword evidence="2" id="KW-0808">Transferase</keyword>
<dbReference type="InterPro" id="IPR015421">
    <property type="entry name" value="PyrdxlP-dep_Trfase_major"/>
</dbReference>
<dbReference type="PANTHER" id="PTHR14237:SF80">
    <property type="entry name" value="MOLYBDENUM COFACTOR SULFURASE"/>
    <property type="match status" value="1"/>
</dbReference>
<reference evidence="2" key="1">
    <citation type="journal article" date="2020" name="Stud. Mycol.">
        <title>101 Dothideomycetes genomes: a test case for predicting lifestyles and emergence of pathogens.</title>
        <authorList>
            <person name="Haridas S."/>
            <person name="Albert R."/>
            <person name="Binder M."/>
            <person name="Bloem J."/>
            <person name="Labutti K."/>
            <person name="Salamov A."/>
            <person name="Andreopoulos B."/>
            <person name="Baker S."/>
            <person name="Barry K."/>
            <person name="Bills G."/>
            <person name="Bluhm B."/>
            <person name="Cannon C."/>
            <person name="Castanera R."/>
            <person name="Culley D."/>
            <person name="Daum C."/>
            <person name="Ezra D."/>
            <person name="Gonzalez J."/>
            <person name="Henrissat B."/>
            <person name="Kuo A."/>
            <person name="Liang C."/>
            <person name="Lipzen A."/>
            <person name="Lutzoni F."/>
            <person name="Magnuson J."/>
            <person name="Mondo S."/>
            <person name="Nolan M."/>
            <person name="Ohm R."/>
            <person name="Pangilinan J."/>
            <person name="Park H.-J."/>
            <person name="Ramirez L."/>
            <person name="Alfaro M."/>
            <person name="Sun H."/>
            <person name="Tritt A."/>
            <person name="Yoshinaga Y."/>
            <person name="Zwiers L.-H."/>
            <person name="Turgeon B."/>
            <person name="Goodwin S."/>
            <person name="Spatafora J."/>
            <person name="Crous P."/>
            <person name="Grigoriev I."/>
        </authorList>
    </citation>
    <scope>NUCLEOTIDE SEQUENCE</scope>
    <source>
        <strain evidence="2">ATCC 16933</strain>
    </source>
</reference>
<dbReference type="EMBL" id="MU001695">
    <property type="protein sequence ID" value="KAF2453771.1"/>
    <property type="molecule type" value="Genomic_DNA"/>
</dbReference>